<evidence type="ECO:0000313" key="4">
    <source>
        <dbReference type="Proteomes" id="UP001497516"/>
    </source>
</evidence>
<evidence type="ECO:0000259" key="2">
    <source>
        <dbReference type="Pfam" id="PF13456"/>
    </source>
</evidence>
<reference evidence="3 4" key="1">
    <citation type="submission" date="2024-04" db="EMBL/GenBank/DDBJ databases">
        <authorList>
            <person name="Fracassetti M."/>
        </authorList>
    </citation>
    <scope>NUCLEOTIDE SEQUENCE [LARGE SCALE GENOMIC DNA]</scope>
</reference>
<dbReference type="InterPro" id="IPR002156">
    <property type="entry name" value="RNaseH_domain"/>
</dbReference>
<dbReference type="InterPro" id="IPR012337">
    <property type="entry name" value="RNaseH-like_sf"/>
</dbReference>
<name>A0AAV2GJD9_9ROSI</name>
<dbReference type="PANTHER" id="PTHR47074">
    <property type="entry name" value="BNAC02G40300D PROTEIN"/>
    <property type="match status" value="1"/>
</dbReference>
<dbReference type="Pfam" id="PF13456">
    <property type="entry name" value="RVT_3"/>
    <property type="match status" value="1"/>
</dbReference>
<dbReference type="Proteomes" id="UP001497516">
    <property type="component" value="Chromosome 8"/>
</dbReference>
<gene>
    <name evidence="3" type="ORF">LTRI10_LOCUS49065</name>
</gene>
<dbReference type="InterPro" id="IPR036397">
    <property type="entry name" value="RNaseH_sf"/>
</dbReference>
<feature type="compositionally biased region" description="Pro residues" evidence="1">
    <location>
        <begin position="20"/>
        <end position="32"/>
    </location>
</feature>
<dbReference type="SUPFAM" id="SSF53098">
    <property type="entry name" value="Ribonuclease H-like"/>
    <property type="match status" value="1"/>
</dbReference>
<feature type="compositionally biased region" description="Polar residues" evidence="1">
    <location>
        <begin position="1"/>
        <end position="13"/>
    </location>
</feature>
<dbReference type="GO" id="GO:0003676">
    <property type="term" value="F:nucleic acid binding"/>
    <property type="evidence" value="ECO:0007669"/>
    <property type="project" value="InterPro"/>
</dbReference>
<feature type="domain" description="RNase H type-1" evidence="2">
    <location>
        <begin position="55"/>
        <end position="152"/>
    </location>
</feature>
<dbReference type="AlphaFoldDB" id="A0AAV2GJD9"/>
<dbReference type="PANTHER" id="PTHR47074:SF11">
    <property type="entry name" value="REVERSE TRANSCRIPTASE-LIKE PROTEIN"/>
    <property type="match status" value="1"/>
</dbReference>
<protein>
    <recommendedName>
        <fullName evidence="2">RNase H type-1 domain-containing protein</fullName>
    </recommendedName>
</protein>
<evidence type="ECO:0000256" key="1">
    <source>
        <dbReference type="SAM" id="MobiDB-lite"/>
    </source>
</evidence>
<feature type="region of interest" description="Disordered" evidence="1">
    <location>
        <begin position="1"/>
        <end position="40"/>
    </location>
</feature>
<dbReference type="GO" id="GO:0004523">
    <property type="term" value="F:RNA-DNA hybrid ribonuclease activity"/>
    <property type="evidence" value="ECO:0007669"/>
    <property type="project" value="InterPro"/>
</dbReference>
<dbReference type="Gene3D" id="3.30.420.10">
    <property type="entry name" value="Ribonuclease H-like superfamily/Ribonuclease H"/>
    <property type="match status" value="1"/>
</dbReference>
<dbReference type="InterPro" id="IPR052929">
    <property type="entry name" value="RNase_H-like_EbsB-rel"/>
</dbReference>
<accession>A0AAV2GJD9</accession>
<sequence>MSWSLKPPLTTTRSLKSPISSPPPPLPQPPPRSSLLPTLSPHTWIPPPDDYLKINFDASVCDSGCSSSLVVCGSDDHVELASGLHYQGVVNHYLTELLAARDAINLVATRSLTHVIVKGDSEVVVNQVQQGIVEDLVGGPVLQECSQILDSLTACIEFKATELPIEWRVKQCFCLV</sequence>
<dbReference type="EMBL" id="OZ034821">
    <property type="protein sequence ID" value="CAL1409580.1"/>
    <property type="molecule type" value="Genomic_DNA"/>
</dbReference>
<keyword evidence="4" id="KW-1185">Reference proteome</keyword>
<evidence type="ECO:0000313" key="3">
    <source>
        <dbReference type="EMBL" id="CAL1409580.1"/>
    </source>
</evidence>
<organism evidence="3 4">
    <name type="scientific">Linum trigynum</name>
    <dbReference type="NCBI Taxonomy" id="586398"/>
    <lineage>
        <taxon>Eukaryota</taxon>
        <taxon>Viridiplantae</taxon>
        <taxon>Streptophyta</taxon>
        <taxon>Embryophyta</taxon>
        <taxon>Tracheophyta</taxon>
        <taxon>Spermatophyta</taxon>
        <taxon>Magnoliopsida</taxon>
        <taxon>eudicotyledons</taxon>
        <taxon>Gunneridae</taxon>
        <taxon>Pentapetalae</taxon>
        <taxon>rosids</taxon>
        <taxon>fabids</taxon>
        <taxon>Malpighiales</taxon>
        <taxon>Linaceae</taxon>
        <taxon>Linum</taxon>
    </lineage>
</organism>
<proteinExistence type="predicted"/>